<gene>
    <name evidence="8" type="ORF">KIN20_015914</name>
</gene>
<dbReference type="GO" id="GO:0015175">
    <property type="term" value="F:neutral L-amino acid transmembrane transporter activity"/>
    <property type="evidence" value="ECO:0007669"/>
    <property type="project" value="TreeGrafter"/>
</dbReference>
<name>A0AAD5QPD4_PARTN</name>
<comment type="caution">
    <text evidence="8">The sequence shown here is derived from an EMBL/GenBank/DDBJ whole genome shotgun (WGS) entry which is preliminary data.</text>
</comment>
<organism evidence="8 9">
    <name type="scientific">Parelaphostrongylus tenuis</name>
    <name type="common">Meningeal worm</name>
    <dbReference type="NCBI Taxonomy" id="148309"/>
    <lineage>
        <taxon>Eukaryota</taxon>
        <taxon>Metazoa</taxon>
        <taxon>Ecdysozoa</taxon>
        <taxon>Nematoda</taxon>
        <taxon>Chromadorea</taxon>
        <taxon>Rhabditida</taxon>
        <taxon>Rhabditina</taxon>
        <taxon>Rhabditomorpha</taxon>
        <taxon>Strongyloidea</taxon>
        <taxon>Metastrongylidae</taxon>
        <taxon>Parelaphostrongylus</taxon>
    </lineage>
</organism>
<comment type="caution">
    <text evidence="7">Lacks conserved residue(s) required for the propagation of feature annotation.</text>
</comment>
<accession>A0AAD5QPD4</accession>
<keyword evidence="5 7" id="KW-1133">Transmembrane helix</keyword>
<proteinExistence type="inferred from homology"/>
<reference evidence="8" key="1">
    <citation type="submission" date="2021-06" db="EMBL/GenBank/DDBJ databases">
        <title>Parelaphostrongylus tenuis whole genome reference sequence.</title>
        <authorList>
            <person name="Garwood T.J."/>
            <person name="Larsen P.A."/>
            <person name="Fountain-Jones N.M."/>
            <person name="Garbe J.R."/>
            <person name="Macchietto M.G."/>
            <person name="Kania S.A."/>
            <person name="Gerhold R.W."/>
            <person name="Richards J.E."/>
            <person name="Wolf T.M."/>
        </authorList>
    </citation>
    <scope>NUCLEOTIDE SEQUENCE</scope>
    <source>
        <strain evidence="8">MNPRO001-30</strain>
        <tissue evidence="8">Meninges</tissue>
    </source>
</reference>
<dbReference type="AlphaFoldDB" id="A0AAD5QPD4"/>
<keyword evidence="3 7" id="KW-0813">Transport</keyword>
<feature type="transmembrane region" description="Helical" evidence="7">
    <location>
        <begin position="139"/>
        <end position="160"/>
    </location>
</feature>
<dbReference type="InterPro" id="IPR050746">
    <property type="entry name" value="DAACS"/>
</dbReference>
<dbReference type="GO" id="GO:0005886">
    <property type="term" value="C:plasma membrane"/>
    <property type="evidence" value="ECO:0007669"/>
    <property type="project" value="TreeGrafter"/>
</dbReference>
<feature type="transmembrane region" description="Helical" evidence="7">
    <location>
        <begin position="69"/>
        <end position="87"/>
    </location>
</feature>
<dbReference type="Gene3D" id="1.10.3860.10">
    <property type="entry name" value="Sodium:dicarboxylate symporter"/>
    <property type="match status" value="1"/>
</dbReference>
<evidence type="ECO:0000256" key="1">
    <source>
        <dbReference type="ARBA" id="ARBA00004141"/>
    </source>
</evidence>
<dbReference type="InterPro" id="IPR036458">
    <property type="entry name" value="Na:dicarbo_symporter_sf"/>
</dbReference>
<dbReference type="EMBL" id="JAHQIW010003230">
    <property type="protein sequence ID" value="KAJ1357717.1"/>
    <property type="molecule type" value="Genomic_DNA"/>
</dbReference>
<dbReference type="Pfam" id="PF00375">
    <property type="entry name" value="SDF"/>
    <property type="match status" value="1"/>
</dbReference>
<evidence type="ECO:0000256" key="6">
    <source>
        <dbReference type="ARBA" id="ARBA00023136"/>
    </source>
</evidence>
<dbReference type="PANTHER" id="PTHR11958">
    <property type="entry name" value="SODIUM/DICARBOXYLATE SYMPORTER-RELATED"/>
    <property type="match status" value="1"/>
</dbReference>
<dbReference type="PANTHER" id="PTHR11958:SF110">
    <property type="entry name" value="EXCITATORY AMINO ACID TRANSPORTER"/>
    <property type="match status" value="1"/>
</dbReference>
<evidence type="ECO:0000256" key="3">
    <source>
        <dbReference type="ARBA" id="ARBA00022448"/>
    </source>
</evidence>
<comment type="subcellular location">
    <subcellularLocation>
        <location evidence="1 7">Membrane</location>
        <topology evidence="1 7">Multi-pass membrane protein</topology>
    </subcellularLocation>
</comment>
<dbReference type="PRINTS" id="PR00173">
    <property type="entry name" value="EDTRNSPORT"/>
</dbReference>
<comment type="similarity">
    <text evidence="2 7">Belongs to the dicarboxylate/amino acid:cation symporter (DAACS) (TC 2.A.23) family.</text>
</comment>
<keyword evidence="4 7" id="KW-0812">Transmembrane</keyword>
<dbReference type="GO" id="GO:0005313">
    <property type="term" value="F:L-glutamate transmembrane transporter activity"/>
    <property type="evidence" value="ECO:0007669"/>
    <property type="project" value="TreeGrafter"/>
</dbReference>
<evidence type="ECO:0000256" key="7">
    <source>
        <dbReference type="RuleBase" id="RU361216"/>
    </source>
</evidence>
<keyword evidence="6 7" id="KW-0472">Membrane</keyword>
<evidence type="ECO:0000256" key="2">
    <source>
        <dbReference type="ARBA" id="ARBA00006148"/>
    </source>
</evidence>
<evidence type="ECO:0000313" key="9">
    <source>
        <dbReference type="Proteomes" id="UP001196413"/>
    </source>
</evidence>
<evidence type="ECO:0000313" key="8">
    <source>
        <dbReference type="EMBL" id="KAJ1357717.1"/>
    </source>
</evidence>
<dbReference type="InterPro" id="IPR001991">
    <property type="entry name" value="Na-dicarboxylate_symporter"/>
</dbReference>
<sequence length="251" mass="27865">MRSSPVLLKRKSVNAKKLSGCITSSIPKWYTASLQLRGVFDCRTMKYSEAFNPHPPNKAIQADKEINDFSWKASLAVAGLAVVFVAMSQEDDQSDNLSWRAVDEDVEDDHPPSDYEFTYRRSCVQLGAKESGKVGTLAITYYLVTTVLAVITGLVLVLSIHPGDPKLKNHFGEGTVKKKVNTIDAMFDLMRNAFPDNIVVAAFKQAGTKYATFRPKIMKTNTSSYRELFNNGTFDYVKATVQYIDGINALG</sequence>
<protein>
    <recommendedName>
        <fullName evidence="7">Amino acid transporter</fullName>
    </recommendedName>
</protein>
<evidence type="ECO:0000256" key="4">
    <source>
        <dbReference type="ARBA" id="ARBA00022692"/>
    </source>
</evidence>
<dbReference type="GO" id="GO:0015501">
    <property type="term" value="F:glutamate:sodium symporter activity"/>
    <property type="evidence" value="ECO:0007669"/>
    <property type="project" value="TreeGrafter"/>
</dbReference>
<evidence type="ECO:0000256" key="5">
    <source>
        <dbReference type="ARBA" id="ARBA00022989"/>
    </source>
</evidence>
<dbReference type="Proteomes" id="UP001196413">
    <property type="component" value="Unassembled WGS sequence"/>
</dbReference>
<dbReference type="SUPFAM" id="SSF118215">
    <property type="entry name" value="Proton glutamate symport protein"/>
    <property type="match status" value="1"/>
</dbReference>
<keyword evidence="7" id="KW-0769">Symport</keyword>
<keyword evidence="9" id="KW-1185">Reference proteome</keyword>